<reference evidence="2 3" key="1">
    <citation type="submission" date="2019-06" db="EMBL/GenBank/DDBJ databases">
        <title>A chromosomal-level reference genome of Carpinus fangiana (Coryloideae, Betulaceae).</title>
        <authorList>
            <person name="Yang X."/>
            <person name="Wang Z."/>
            <person name="Zhang L."/>
            <person name="Hao G."/>
            <person name="Liu J."/>
            <person name="Yang Y."/>
        </authorList>
    </citation>
    <scope>NUCLEOTIDE SEQUENCE [LARGE SCALE GENOMIC DNA]</scope>
    <source>
        <strain evidence="2">Cfa_2016G</strain>
        <tissue evidence="2">Leaf</tissue>
    </source>
</reference>
<sequence>MSGMIGHLPWLLWGQLTNYFRDGSSVLGWFKCFNNTVEVGNFERRVMEESSFSVVCQDEGAKSGQASDNPTTHNATDDNTTGNDLFASGSSLPSSSVDVPTSEASGTQSIQGDYVKGSRERFCHIGSENSLSKNVVENQTLPSRLETLNFNGIPPAVPALEFDNVLSNEDTNFQNSAH</sequence>
<dbReference type="Proteomes" id="UP000327013">
    <property type="component" value="Chromosome 4"/>
</dbReference>
<evidence type="ECO:0000313" key="2">
    <source>
        <dbReference type="EMBL" id="KAE8038675.1"/>
    </source>
</evidence>
<evidence type="ECO:0000256" key="1">
    <source>
        <dbReference type="SAM" id="MobiDB-lite"/>
    </source>
</evidence>
<proteinExistence type="predicted"/>
<accession>A0A660KTJ9</accession>
<dbReference type="AlphaFoldDB" id="A0A660KTJ9"/>
<feature type="compositionally biased region" description="Low complexity" evidence="1">
    <location>
        <begin position="88"/>
        <end position="102"/>
    </location>
</feature>
<name>A0A660KTJ9_9ROSI</name>
<organism evidence="2 3">
    <name type="scientific">Carpinus fangiana</name>
    <dbReference type="NCBI Taxonomy" id="176857"/>
    <lineage>
        <taxon>Eukaryota</taxon>
        <taxon>Viridiplantae</taxon>
        <taxon>Streptophyta</taxon>
        <taxon>Embryophyta</taxon>
        <taxon>Tracheophyta</taxon>
        <taxon>Spermatophyta</taxon>
        <taxon>Magnoliopsida</taxon>
        <taxon>eudicotyledons</taxon>
        <taxon>Gunneridae</taxon>
        <taxon>Pentapetalae</taxon>
        <taxon>rosids</taxon>
        <taxon>fabids</taxon>
        <taxon>Fagales</taxon>
        <taxon>Betulaceae</taxon>
        <taxon>Carpinus</taxon>
    </lineage>
</organism>
<dbReference type="EMBL" id="CM017324">
    <property type="protein sequence ID" value="KAE8038675.1"/>
    <property type="molecule type" value="Genomic_DNA"/>
</dbReference>
<feature type="compositionally biased region" description="Polar residues" evidence="1">
    <location>
        <begin position="64"/>
        <end position="83"/>
    </location>
</feature>
<protein>
    <submittedName>
        <fullName evidence="2">Uncharacterized protein</fullName>
    </submittedName>
</protein>
<keyword evidence="3" id="KW-1185">Reference proteome</keyword>
<feature type="region of interest" description="Disordered" evidence="1">
    <location>
        <begin position="61"/>
        <end position="111"/>
    </location>
</feature>
<gene>
    <name evidence="2" type="ORF">FH972_011156</name>
</gene>
<evidence type="ECO:0000313" key="3">
    <source>
        <dbReference type="Proteomes" id="UP000327013"/>
    </source>
</evidence>